<dbReference type="Proteomes" id="UP000243499">
    <property type="component" value="Chromosome 4"/>
</dbReference>
<dbReference type="EMBL" id="CM008049">
    <property type="protein sequence ID" value="PAN26140.1"/>
    <property type="molecule type" value="Genomic_DNA"/>
</dbReference>
<dbReference type="Gramene" id="PAN26140">
    <property type="protein sequence ID" value="PAN26140"/>
    <property type="gene ID" value="PAHAL_4G350400"/>
</dbReference>
<protein>
    <recommendedName>
        <fullName evidence="3">Embryo surrounding factor 1 brassicaceae domain-containing protein</fullName>
    </recommendedName>
</protein>
<gene>
    <name evidence="2" type="ORF">PAHAL_4G350400</name>
</gene>
<evidence type="ECO:0000313" key="2">
    <source>
        <dbReference type="EMBL" id="PAN26140.1"/>
    </source>
</evidence>
<feature type="signal peptide" evidence="1">
    <location>
        <begin position="1"/>
        <end position="24"/>
    </location>
</feature>
<sequence length="107" mass="12244">MNTRDRCGACLMLMLFLFAFPAQCHPHQQQLGVGAARRSRAYSLTDTTLDEIKLRLKFCTQRVCDKRLCYCCWNEKPESLCYGTWQECKNECPLCNPKCPPGQSTTA</sequence>
<feature type="chain" id="PRO_5015740067" description="Embryo surrounding factor 1 brassicaceae domain-containing protein" evidence="1">
    <location>
        <begin position="25"/>
        <end position="107"/>
    </location>
</feature>
<accession>A0A2S3HMC9</accession>
<organism evidence="2">
    <name type="scientific">Panicum hallii</name>
    <dbReference type="NCBI Taxonomy" id="206008"/>
    <lineage>
        <taxon>Eukaryota</taxon>
        <taxon>Viridiplantae</taxon>
        <taxon>Streptophyta</taxon>
        <taxon>Embryophyta</taxon>
        <taxon>Tracheophyta</taxon>
        <taxon>Spermatophyta</taxon>
        <taxon>Magnoliopsida</taxon>
        <taxon>Liliopsida</taxon>
        <taxon>Poales</taxon>
        <taxon>Poaceae</taxon>
        <taxon>PACMAD clade</taxon>
        <taxon>Panicoideae</taxon>
        <taxon>Panicodae</taxon>
        <taxon>Paniceae</taxon>
        <taxon>Panicinae</taxon>
        <taxon>Panicum</taxon>
        <taxon>Panicum sect. Panicum</taxon>
    </lineage>
</organism>
<dbReference type="AlphaFoldDB" id="A0A2S3HMC9"/>
<evidence type="ECO:0000256" key="1">
    <source>
        <dbReference type="SAM" id="SignalP"/>
    </source>
</evidence>
<reference evidence="2" key="1">
    <citation type="submission" date="2018-04" db="EMBL/GenBank/DDBJ databases">
        <title>WGS assembly of Panicum hallii.</title>
        <authorList>
            <person name="Lovell J."/>
            <person name="Jenkins J."/>
            <person name="Lowry D."/>
            <person name="Mamidi S."/>
            <person name="Sreedasyam A."/>
            <person name="Weng X."/>
            <person name="Barry K."/>
            <person name="Bonette J."/>
            <person name="Campitelli B."/>
            <person name="Daum C."/>
            <person name="Gordon S."/>
            <person name="Gould B."/>
            <person name="Lipzen A."/>
            <person name="Macqueen A."/>
            <person name="Palacio-Mejia J."/>
            <person name="Plott C."/>
            <person name="Shakirov E."/>
            <person name="Shu S."/>
            <person name="Yoshinaga Y."/>
            <person name="Zane M."/>
            <person name="Rokhsar D."/>
            <person name="Grimwood J."/>
            <person name="Schmutz J."/>
            <person name="Juenger T."/>
        </authorList>
    </citation>
    <scope>NUCLEOTIDE SEQUENCE [LARGE SCALE GENOMIC DNA]</scope>
    <source>
        <strain evidence="2">FIL2</strain>
    </source>
</reference>
<keyword evidence="1" id="KW-0732">Signal</keyword>
<name>A0A2S3HMC9_9POAL</name>
<proteinExistence type="predicted"/>
<evidence type="ECO:0008006" key="3">
    <source>
        <dbReference type="Google" id="ProtNLM"/>
    </source>
</evidence>